<dbReference type="Gene3D" id="3.40.50.150">
    <property type="entry name" value="Vaccinia Virus protein VP39"/>
    <property type="match status" value="1"/>
</dbReference>
<sequence length="211" mass="24597">MKIKIIDTVLNVTRNFVRDLIRSHRARVQAGETRKLRINKSTDYRRWERTTELFPDWDERTTILAGYIEPGSRIIEFGAGNMALKNSLPSGCSYTPSDIYKRSDDVIVCDLNQPVLIDLSLYDTAVFSGVLEYVYDIDKVFNQLKPFVKNVVLSYSCRDLSDANRLERGWLSDYSQTELESIFRKYNYEIIGTGQWRKQLLYSLKQKKSPQ</sequence>
<evidence type="ECO:0000313" key="1">
    <source>
        <dbReference type="EMBL" id="QCY70582.1"/>
    </source>
</evidence>
<organism evidence="1 2">
    <name type="scientific">Antarcticibacterium flavum</name>
    <dbReference type="NCBI Taxonomy" id="2058175"/>
    <lineage>
        <taxon>Bacteria</taxon>
        <taxon>Pseudomonadati</taxon>
        <taxon>Bacteroidota</taxon>
        <taxon>Flavobacteriia</taxon>
        <taxon>Flavobacteriales</taxon>
        <taxon>Flavobacteriaceae</taxon>
        <taxon>Antarcticibacterium</taxon>
    </lineage>
</organism>
<dbReference type="GO" id="GO:0008168">
    <property type="term" value="F:methyltransferase activity"/>
    <property type="evidence" value="ECO:0007669"/>
    <property type="project" value="UniProtKB-KW"/>
</dbReference>
<dbReference type="Pfam" id="PF13489">
    <property type="entry name" value="Methyltransf_23"/>
    <property type="match status" value="1"/>
</dbReference>
<protein>
    <submittedName>
        <fullName evidence="1">Class I SAM-dependent methyltransferase</fullName>
    </submittedName>
</protein>
<gene>
    <name evidence="1" type="ORF">FHG64_14895</name>
</gene>
<dbReference type="EMBL" id="CP040812">
    <property type="protein sequence ID" value="QCY70582.1"/>
    <property type="molecule type" value="Genomic_DNA"/>
</dbReference>
<dbReference type="InterPro" id="IPR029063">
    <property type="entry name" value="SAM-dependent_MTases_sf"/>
</dbReference>
<dbReference type="OrthoDB" id="9806525at2"/>
<evidence type="ECO:0000313" key="2">
    <source>
        <dbReference type="Proteomes" id="UP000309016"/>
    </source>
</evidence>
<dbReference type="GO" id="GO:0032259">
    <property type="term" value="P:methylation"/>
    <property type="evidence" value="ECO:0007669"/>
    <property type="project" value="UniProtKB-KW"/>
</dbReference>
<keyword evidence="1" id="KW-0808">Transferase</keyword>
<dbReference type="Proteomes" id="UP000309016">
    <property type="component" value="Chromosome"/>
</dbReference>
<dbReference type="AlphaFoldDB" id="A0A5B7X744"/>
<accession>A0A5B7X744</accession>
<reference evidence="1 2" key="1">
    <citation type="submission" date="2019-06" db="EMBL/GenBank/DDBJ databases">
        <title>Complete genome sequence of Antarcticibacterium flavum KCTC 52984T from an Antarctic marine sediment.</title>
        <authorList>
            <person name="Lee Y.M."/>
            <person name="Shin S.C."/>
        </authorList>
    </citation>
    <scope>NUCLEOTIDE SEQUENCE [LARGE SCALE GENOMIC DNA]</scope>
    <source>
        <strain evidence="1 2">KCTC 52984</strain>
    </source>
</reference>
<dbReference type="RefSeq" id="WP_139067151.1">
    <property type="nucleotide sequence ID" value="NZ_CP040812.1"/>
</dbReference>
<name>A0A5B7X744_9FLAO</name>
<keyword evidence="1" id="KW-0489">Methyltransferase</keyword>
<proteinExistence type="predicted"/>
<dbReference type="SUPFAM" id="SSF53335">
    <property type="entry name" value="S-adenosyl-L-methionine-dependent methyltransferases"/>
    <property type="match status" value="1"/>
</dbReference>
<keyword evidence="2" id="KW-1185">Reference proteome</keyword>
<dbReference type="KEGG" id="afla:FHG64_14895"/>